<keyword evidence="5" id="KW-1185">Reference proteome</keyword>
<dbReference type="GO" id="GO:0003729">
    <property type="term" value="F:mRNA binding"/>
    <property type="evidence" value="ECO:0000318"/>
    <property type="project" value="GO_Central"/>
</dbReference>
<dbReference type="FunFam" id="1.10.8.1120:FF:000001">
    <property type="entry name" value="Histone RNA hairpin-binding protein-like"/>
    <property type="match status" value="1"/>
</dbReference>
<reference evidence="4" key="4">
    <citation type="submission" date="2025-09" db="UniProtKB">
        <authorList>
            <consortium name="Ensembl"/>
        </authorList>
    </citation>
    <scope>IDENTIFICATION</scope>
</reference>
<feature type="domain" description="Histone RNA hairpin-binding protein RNA-binding" evidence="3">
    <location>
        <begin position="2"/>
        <end position="62"/>
    </location>
</feature>
<dbReference type="GO" id="GO:0071207">
    <property type="term" value="F:histone pre-mRNA stem-loop binding"/>
    <property type="evidence" value="ECO:0000318"/>
    <property type="project" value="GO_Central"/>
</dbReference>
<dbReference type="InterPro" id="IPR026502">
    <property type="entry name" value="SLBP1/SLBP2"/>
</dbReference>
<dbReference type="Pfam" id="PF15247">
    <property type="entry name" value="SLBP_RNA_bind"/>
    <property type="match status" value="1"/>
</dbReference>
<dbReference type="InterPro" id="IPR029344">
    <property type="entry name" value="SLBP_RNA_bind"/>
</dbReference>
<dbReference type="InParanoid" id="H2XKE7"/>
<reference evidence="4" key="2">
    <citation type="journal article" date="2008" name="Genome Biol.">
        <title>Improved genome assembly and evidence-based global gene model set for the chordate Ciona intestinalis: new insight into intron and operon populations.</title>
        <authorList>
            <person name="Satou Y."/>
            <person name="Mineta K."/>
            <person name="Ogasawara M."/>
            <person name="Sasakura Y."/>
            <person name="Shoguchi E."/>
            <person name="Ueno K."/>
            <person name="Yamada L."/>
            <person name="Matsumoto J."/>
            <person name="Wasserscheid J."/>
            <person name="Dewar K."/>
            <person name="Wiley G.B."/>
            <person name="Macmil S.L."/>
            <person name="Roe B.A."/>
            <person name="Zeller R.W."/>
            <person name="Hastings K.E."/>
            <person name="Lemaire P."/>
            <person name="Lindquist E."/>
            <person name="Endo T."/>
            <person name="Hotta K."/>
            <person name="Inaba K."/>
        </authorList>
    </citation>
    <scope>NUCLEOTIDE SEQUENCE [LARGE SCALE GENOMIC DNA]</scope>
    <source>
        <strain evidence="4">wild type</strain>
    </source>
</reference>
<dbReference type="GO" id="GO:0071204">
    <property type="term" value="C:histone pre-mRNA 3'end processing complex"/>
    <property type="evidence" value="ECO:0000318"/>
    <property type="project" value="GO_Central"/>
</dbReference>
<evidence type="ECO:0000313" key="5">
    <source>
        <dbReference type="Proteomes" id="UP000008144"/>
    </source>
</evidence>
<dbReference type="EMBL" id="EAAA01002843">
    <property type="status" value="NOT_ANNOTATED_CDS"/>
    <property type="molecule type" value="Genomic_DNA"/>
</dbReference>
<reference evidence="5" key="1">
    <citation type="journal article" date="2002" name="Science">
        <title>The draft genome of Ciona intestinalis: insights into chordate and vertebrate origins.</title>
        <authorList>
            <person name="Dehal P."/>
            <person name="Satou Y."/>
            <person name="Campbell R.K."/>
            <person name="Chapman J."/>
            <person name="Degnan B."/>
            <person name="De Tomaso A."/>
            <person name="Davidson B."/>
            <person name="Di Gregorio A."/>
            <person name="Gelpke M."/>
            <person name="Goodstein D.M."/>
            <person name="Harafuji N."/>
            <person name="Hastings K.E."/>
            <person name="Ho I."/>
            <person name="Hotta K."/>
            <person name="Huang W."/>
            <person name="Kawashima T."/>
            <person name="Lemaire P."/>
            <person name="Martinez D."/>
            <person name="Meinertzhagen I.A."/>
            <person name="Necula S."/>
            <person name="Nonaka M."/>
            <person name="Putnam N."/>
            <person name="Rash S."/>
            <person name="Saiga H."/>
            <person name="Satake M."/>
            <person name="Terry A."/>
            <person name="Yamada L."/>
            <person name="Wang H.G."/>
            <person name="Awazu S."/>
            <person name="Azumi K."/>
            <person name="Boore J."/>
            <person name="Branno M."/>
            <person name="Chin-Bow S."/>
            <person name="DeSantis R."/>
            <person name="Doyle S."/>
            <person name="Francino P."/>
            <person name="Keys D.N."/>
            <person name="Haga S."/>
            <person name="Hayashi H."/>
            <person name="Hino K."/>
            <person name="Imai K.S."/>
            <person name="Inaba K."/>
            <person name="Kano S."/>
            <person name="Kobayashi K."/>
            <person name="Kobayashi M."/>
            <person name="Lee B.I."/>
            <person name="Makabe K.W."/>
            <person name="Manohar C."/>
            <person name="Matassi G."/>
            <person name="Medina M."/>
            <person name="Mochizuki Y."/>
            <person name="Mount S."/>
            <person name="Morishita T."/>
            <person name="Miura S."/>
            <person name="Nakayama A."/>
            <person name="Nishizaka S."/>
            <person name="Nomoto H."/>
            <person name="Ohta F."/>
            <person name="Oishi K."/>
            <person name="Rigoutsos I."/>
            <person name="Sano M."/>
            <person name="Sasaki A."/>
            <person name="Sasakura Y."/>
            <person name="Shoguchi E."/>
            <person name="Shin-i T."/>
            <person name="Spagnuolo A."/>
            <person name="Stainier D."/>
            <person name="Suzuki M.M."/>
            <person name="Tassy O."/>
            <person name="Takatori N."/>
            <person name="Tokuoka M."/>
            <person name="Yagi K."/>
            <person name="Yoshizaki F."/>
            <person name="Wada S."/>
            <person name="Zhang C."/>
            <person name="Hyatt P.D."/>
            <person name="Larimer F."/>
            <person name="Detter C."/>
            <person name="Doggett N."/>
            <person name="Glavina T."/>
            <person name="Hawkins T."/>
            <person name="Richardson P."/>
            <person name="Lucas S."/>
            <person name="Kohara Y."/>
            <person name="Levine M."/>
            <person name="Satoh N."/>
            <person name="Rokhsar D.S."/>
        </authorList>
    </citation>
    <scope>NUCLEOTIDE SEQUENCE [LARGE SCALE GENOMIC DNA]</scope>
</reference>
<organism evidence="4 5">
    <name type="scientific">Ciona intestinalis</name>
    <name type="common">Transparent sea squirt</name>
    <name type="synonym">Ascidia intestinalis</name>
    <dbReference type="NCBI Taxonomy" id="7719"/>
    <lineage>
        <taxon>Eukaryota</taxon>
        <taxon>Metazoa</taxon>
        <taxon>Chordata</taxon>
        <taxon>Tunicata</taxon>
        <taxon>Ascidiacea</taxon>
        <taxon>Phlebobranchia</taxon>
        <taxon>Cionidae</taxon>
        <taxon>Ciona</taxon>
    </lineage>
</organism>
<evidence type="ECO:0000256" key="2">
    <source>
        <dbReference type="ARBA" id="ARBA00022884"/>
    </source>
</evidence>
<dbReference type="Ensembl" id="ENSCINT00000035288.1">
    <property type="protein sequence ID" value="ENSCINP00000030129.1"/>
    <property type="gene ID" value="ENSCING00000025060.1"/>
</dbReference>
<dbReference type="Proteomes" id="UP000008144">
    <property type="component" value="Chromosome 9"/>
</dbReference>
<sequence length="132" mass="15656">MRREKQIEYGKNTIAYDNYTREIQKHKRTKFHPRTPDKFAKCSRRSWDAQVKIWRKALHNWEEYTEDRKKKFQAKIDGTNDSPLNKDGKMVNSEGCSYKYVIPVGEPLGKTSDDKFNEDDVLHLDLDEGDED</sequence>
<evidence type="ECO:0000256" key="1">
    <source>
        <dbReference type="ARBA" id="ARBA00006151"/>
    </source>
</evidence>
<keyword evidence="2" id="KW-0694">RNA-binding</keyword>
<evidence type="ECO:0000259" key="3">
    <source>
        <dbReference type="Pfam" id="PF15247"/>
    </source>
</evidence>
<accession>H2XKE7</accession>
<dbReference type="Gene3D" id="1.10.8.1120">
    <property type="entry name" value="Histone RNA hairpin-binding protein RNA-binding domain"/>
    <property type="match status" value="1"/>
</dbReference>
<dbReference type="GO" id="GO:0005737">
    <property type="term" value="C:cytoplasm"/>
    <property type="evidence" value="ECO:0000318"/>
    <property type="project" value="GO_Central"/>
</dbReference>
<dbReference type="InterPro" id="IPR038294">
    <property type="entry name" value="SLBP_RNA_bind_sf"/>
</dbReference>
<dbReference type="GO" id="GO:0006398">
    <property type="term" value="P:mRNA 3'-end processing by stem-loop binding and cleavage"/>
    <property type="evidence" value="ECO:0000318"/>
    <property type="project" value="GO_Central"/>
</dbReference>
<dbReference type="PANTHER" id="PTHR17408:SF0">
    <property type="entry name" value="HISTONE RNA HAIRPIN-BINDING PROTEIN"/>
    <property type="match status" value="1"/>
</dbReference>
<dbReference type="GO" id="GO:0051028">
    <property type="term" value="P:mRNA transport"/>
    <property type="evidence" value="ECO:0000318"/>
    <property type="project" value="GO_Central"/>
</dbReference>
<evidence type="ECO:0000313" key="4">
    <source>
        <dbReference type="Ensembl" id="ENSCINP00000030129.1"/>
    </source>
</evidence>
<dbReference type="STRING" id="7719.ENSCINP00000030129"/>
<reference evidence="4" key="3">
    <citation type="submission" date="2025-08" db="UniProtKB">
        <authorList>
            <consortium name="Ensembl"/>
        </authorList>
    </citation>
    <scope>IDENTIFICATION</scope>
</reference>
<dbReference type="GeneTree" id="ENSGT00940000170890"/>
<proteinExistence type="inferred from homology"/>
<comment type="similarity">
    <text evidence="1">Belongs to the SLBP family.</text>
</comment>
<protein>
    <recommendedName>
        <fullName evidence="3">Histone RNA hairpin-binding protein RNA-binding domain-containing protein</fullName>
    </recommendedName>
</protein>
<dbReference type="AlphaFoldDB" id="H2XKE7"/>
<dbReference type="PANTHER" id="PTHR17408">
    <property type="entry name" value="HISTONE RNA HAIRPIN-BINDING PROTEIN"/>
    <property type="match status" value="1"/>
</dbReference>
<name>H2XKE7_CIOIN</name>
<dbReference type="HOGENOM" id="CLU_1921784_0_0_1"/>